<dbReference type="AlphaFoldDB" id="A0A1E4T2N5"/>
<evidence type="ECO:0000259" key="6">
    <source>
        <dbReference type="PROSITE" id="PS50048"/>
    </source>
</evidence>
<dbReference type="Pfam" id="PF04082">
    <property type="entry name" value="Fungal_trans"/>
    <property type="match status" value="1"/>
</dbReference>
<dbReference type="PROSITE" id="PS50048">
    <property type="entry name" value="ZN2_CY6_FUNGAL_2"/>
    <property type="match status" value="1"/>
</dbReference>
<dbReference type="EMBL" id="KV453851">
    <property type="protein sequence ID" value="ODV86004.1"/>
    <property type="molecule type" value="Genomic_DNA"/>
</dbReference>
<dbReference type="PANTHER" id="PTHR47424:SF14">
    <property type="entry name" value="ZINC FINGER PROTEIN GRT1"/>
    <property type="match status" value="1"/>
</dbReference>
<dbReference type="InterPro" id="IPR001138">
    <property type="entry name" value="Zn2Cys6_DnaBD"/>
</dbReference>
<dbReference type="GO" id="GO:0000981">
    <property type="term" value="F:DNA-binding transcription factor activity, RNA polymerase II-specific"/>
    <property type="evidence" value="ECO:0007669"/>
    <property type="project" value="InterPro"/>
</dbReference>
<dbReference type="GO" id="GO:0003677">
    <property type="term" value="F:DNA binding"/>
    <property type="evidence" value="ECO:0007669"/>
    <property type="project" value="InterPro"/>
</dbReference>
<keyword evidence="3" id="KW-0804">Transcription</keyword>
<keyword evidence="1" id="KW-0479">Metal-binding</keyword>
<sequence length="675" mass="76611">MNVLKQKQLLKRSHRISKACEICRLRKVKCSGGNPCSQCTKFDETCRYRALYRSPKNGGNSRPHTSESSTMSQDVDLPPFLSITKSSDDMSSMEYFGPASNFSFVNQLNHYIKRLSGHNGPIDEDEGLRKFGMNLMVLKNPVEEFDFTLNSISTSTLNVLLTSYLETWHVPCPLFAAEDLYTLSSQTWKVESASKHLKATLYLILSIGAACSYFKPHSDAGNTSTSASHPTLHLARGFFELSLRTVPDIFSEVSFQAARILLLMSLSACNLGDTAQSYLYCGYAVRVSVAMGLHKVTNFQSSHQHRVWTSIWQWENYWSFCVGRISCCREELPTPTVPKEAFSCSGWGEKNRFPINHEHMRLRVIFGGMCSKIHSQIYDSDDNLMTVLDSVEELSSTIDTEYFGSSDRNLSRSNTESGYDPTDLNMCVEWFWIRIYYLYLQMVINRPFLIFYAYLNNSKAEASISLKEKLKYRSNLCVQFAIDISKFIIGLNRKVRMKQPIFFICTYLESACTILLFFIVSNMACISDDLAKTIWDVLQDTCSFLSGSSGPYVGSIQIIANDALKSLNTILLSRKNVSESMTYFDKVMQKVVTKSRYNGQSNLECSGPYTNYQNDAVVNEKEKQSTETPSDKEKQPIATPSENNYPGLYEEPSLESANLDIEGFWKQTIEWISNN</sequence>
<dbReference type="PANTHER" id="PTHR47424">
    <property type="entry name" value="REGULATORY PROTEIN GAL4"/>
    <property type="match status" value="1"/>
</dbReference>
<dbReference type="GO" id="GO:0006351">
    <property type="term" value="P:DNA-templated transcription"/>
    <property type="evidence" value="ECO:0007669"/>
    <property type="project" value="InterPro"/>
</dbReference>
<dbReference type="Gene3D" id="4.10.240.10">
    <property type="entry name" value="Zn(2)-C6 fungal-type DNA-binding domain"/>
    <property type="match status" value="1"/>
</dbReference>
<feature type="compositionally biased region" description="Basic and acidic residues" evidence="5">
    <location>
        <begin position="620"/>
        <end position="635"/>
    </location>
</feature>
<evidence type="ECO:0000256" key="5">
    <source>
        <dbReference type="SAM" id="MobiDB-lite"/>
    </source>
</evidence>
<evidence type="ECO:0000256" key="3">
    <source>
        <dbReference type="ARBA" id="ARBA00023163"/>
    </source>
</evidence>
<dbReference type="OrthoDB" id="2123952at2759"/>
<dbReference type="Pfam" id="PF00172">
    <property type="entry name" value="Zn_clus"/>
    <property type="match status" value="1"/>
</dbReference>
<evidence type="ECO:0000313" key="8">
    <source>
        <dbReference type="Proteomes" id="UP000094801"/>
    </source>
</evidence>
<dbReference type="GO" id="GO:0008270">
    <property type="term" value="F:zinc ion binding"/>
    <property type="evidence" value="ECO:0007669"/>
    <property type="project" value="InterPro"/>
</dbReference>
<dbReference type="SMART" id="SM00906">
    <property type="entry name" value="Fungal_trans"/>
    <property type="match status" value="1"/>
</dbReference>
<feature type="region of interest" description="Disordered" evidence="5">
    <location>
        <begin position="53"/>
        <end position="74"/>
    </location>
</feature>
<dbReference type="SUPFAM" id="SSF57701">
    <property type="entry name" value="Zn2/Cys6 DNA-binding domain"/>
    <property type="match status" value="1"/>
</dbReference>
<gene>
    <name evidence="7" type="ORF">CANARDRAFT_175747</name>
</gene>
<dbReference type="CDD" id="cd00067">
    <property type="entry name" value="GAL4"/>
    <property type="match status" value="1"/>
</dbReference>
<protein>
    <recommendedName>
        <fullName evidence="6">Zn(2)-C6 fungal-type domain-containing protein</fullName>
    </recommendedName>
</protein>
<dbReference type="PROSITE" id="PS00463">
    <property type="entry name" value="ZN2_CY6_FUNGAL_1"/>
    <property type="match status" value="1"/>
</dbReference>
<evidence type="ECO:0000256" key="4">
    <source>
        <dbReference type="ARBA" id="ARBA00023242"/>
    </source>
</evidence>
<feature type="domain" description="Zn(2)-C6 fungal-type" evidence="6">
    <location>
        <begin position="19"/>
        <end position="48"/>
    </location>
</feature>
<accession>A0A1E4T2N5</accession>
<dbReference type="STRING" id="983967.A0A1E4T2N5"/>
<dbReference type="InterPro" id="IPR051127">
    <property type="entry name" value="Fungal_SecMet_Regulators"/>
</dbReference>
<keyword evidence="2" id="KW-0805">Transcription regulation</keyword>
<reference evidence="8" key="1">
    <citation type="submission" date="2016-04" db="EMBL/GenBank/DDBJ databases">
        <title>Comparative genomics of biotechnologically important yeasts.</title>
        <authorList>
            <consortium name="DOE Joint Genome Institute"/>
            <person name="Riley R."/>
            <person name="Haridas S."/>
            <person name="Wolfe K.H."/>
            <person name="Lopes M.R."/>
            <person name="Hittinger C.T."/>
            <person name="Goker M."/>
            <person name="Salamov A."/>
            <person name="Wisecaver J."/>
            <person name="Long T.M."/>
            <person name="Aerts A.L."/>
            <person name="Barry K."/>
            <person name="Choi C."/>
            <person name="Clum A."/>
            <person name="Coughlan A.Y."/>
            <person name="Deshpande S."/>
            <person name="Douglass A.P."/>
            <person name="Hanson S.J."/>
            <person name="Klenk H.-P."/>
            <person name="Labutti K."/>
            <person name="Lapidus A."/>
            <person name="Lindquist E."/>
            <person name="Lipzen A."/>
            <person name="Meier-Kolthoff J.P."/>
            <person name="Ohm R.A."/>
            <person name="Otillar R.P."/>
            <person name="Pangilinan J."/>
            <person name="Peng Y."/>
            <person name="Rokas A."/>
            <person name="Rosa C.A."/>
            <person name="Scheuner C."/>
            <person name="Sibirny A.A."/>
            <person name="Slot J.C."/>
            <person name="Stielow J.B."/>
            <person name="Sun H."/>
            <person name="Kurtzman C.P."/>
            <person name="Blackwell M."/>
            <person name="Grigoriev I.V."/>
            <person name="Jeffries T.W."/>
        </authorList>
    </citation>
    <scope>NUCLEOTIDE SEQUENCE [LARGE SCALE GENOMIC DNA]</scope>
    <source>
        <strain evidence="8">NRRL YB-2248</strain>
    </source>
</reference>
<feature type="region of interest" description="Disordered" evidence="5">
    <location>
        <begin position="620"/>
        <end position="651"/>
    </location>
</feature>
<dbReference type="InterPro" id="IPR007219">
    <property type="entry name" value="XnlR_reg_dom"/>
</dbReference>
<evidence type="ECO:0000313" key="7">
    <source>
        <dbReference type="EMBL" id="ODV86004.1"/>
    </source>
</evidence>
<keyword evidence="8" id="KW-1185">Reference proteome</keyword>
<evidence type="ECO:0000256" key="1">
    <source>
        <dbReference type="ARBA" id="ARBA00022723"/>
    </source>
</evidence>
<dbReference type="SMART" id="SM00066">
    <property type="entry name" value="GAL4"/>
    <property type="match status" value="1"/>
</dbReference>
<organism evidence="7 8">
    <name type="scientific">[Candida] arabinofermentans NRRL YB-2248</name>
    <dbReference type="NCBI Taxonomy" id="983967"/>
    <lineage>
        <taxon>Eukaryota</taxon>
        <taxon>Fungi</taxon>
        <taxon>Dikarya</taxon>
        <taxon>Ascomycota</taxon>
        <taxon>Saccharomycotina</taxon>
        <taxon>Pichiomycetes</taxon>
        <taxon>Pichiales</taxon>
        <taxon>Pichiaceae</taxon>
        <taxon>Ogataea</taxon>
        <taxon>Ogataea/Candida clade</taxon>
    </lineage>
</organism>
<dbReference type="InterPro" id="IPR036864">
    <property type="entry name" value="Zn2-C6_fun-type_DNA-bd_sf"/>
</dbReference>
<proteinExistence type="predicted"/>
<evidence type="ECO:0000256" key="2">
    <source>
        <dbReference type="ARBA" id="ARBA00023015"/>
    </source>
</evidence>
<keyword evidence="4" id="KW-0539">Nucleus</keyword>
<dbReference type="CDD" id="cd12148">
    <property type="entry name" value="fungal_TF_MHR"/>
    <property type="match status" value="1"/>
</dbReference>
<dbReference type="Proteomes" id="UP000094801">
    <property type="component" value="Unassembled WGS sequence"/>
</dbReference>
<name>A0A1E4T2N5_9ASCO</name>
<feature type="compositionally biased region" description="Polar residues" evidence="5">
    <location>
        <begin position="57"/>
        <end position="73"/>
    </location>
</feature>